<keyword evidence="2" id="KW-1185">Reference proteome</keyword>
<dbReference type="Proteomes" id="UP001596337">
    <property type="component" value="Unassembled WGS sequence"/>
</dbReference>
<dbReference type="InterPro" id="IPR010775">
    <property type="entry name" value="DUF1365"/>
</dbReference>
<dbReference type="RefSeq" id="WP_345397908.1">
    <property type="nucleotide sequence ID" value="NZ_BAABLA010000027.1"/>
</dbReference>
<reference evidence="2" key="1">
    <citation type="journal article" date="2019" name="Int. J. Syst. Evol. Microbiol.">
        <title>The Global Catalogue of Microorganisms (GCM) 10K type strain sequencing project: providing services to taxonomists for standard genome sequencing and annotation.</title>
        <authorList>
            <consortium name="The Broad Institute Genomics Platform"/>
            <consortium name="The Broad Institute Genome Sequencing Center for Infectious Disease"/>
            <person name="Wu L."/>
            <person name="Ma J."/>
        </authorList>
    </citation>
    <scope>NUCLEOTIDE SEQUENCE [LARGE SCALE GENOMIC DNA]</scope>
    <source>
        <strain evidence="2">KCTC 32255</strain>
    </source>
</reference>
<dbReference type="PANTHER" id="PTHR33973">
    <property type="entry name" value="OS07G0153300 PROTEIN"/>
    <property type="match status" value="1"/>
</dbReference>
<proteinExistence type="predicted"/>
<name>A0ABW2C371_9PSEU</name>
<dbReference type="Pfam" id="PF07103">
    <property type="entry name" value="DUF1365"/>
    <property type="match status" value="1"/>
</dbReference>
<dbReference type="PANTHER" id="PTHR33973:SF4">
    <property type="entry name" value="OS07G0153300 PROTEIN"/>
    <property type="match status" value="1"/>
</dbReference>
<organism evidence="1 2">
    <name type="scientific">Haloechinothrix salitolerans</name>
    <dbReference type="NCBI Taxonomy" id="926830"/>
    <lineage>
        <taxon>Bacteria</taxon>
        <taxon>Bacillati</taxon>
        <taxon>Actinomycetota</taxon>
        <taxon>Actinomycetes</taxon>
        <taxon>Pseudonocardiales</taxon>
        <taxon>Pseudonocardiaceae</taxon>
        <taxon>Haloechinothrix</taxon>
    </lineage>
</organism>
<sequence>MTAPALYETTVVHARRQPRVTVFRHRFYLWLVDVDVLPRLPCPLAPFARFRAADHGDGRGATIREDLDRWLAEQDVDLRGGRVLMLASARVLGHVFNPLSVFWCYRDTGELACVVAEVHNTYGGRHRYLLYPDVSGDDTAEKRFYVSPFITVDGTYRLHVPEPGERLHVTVALDQADGRVLTAVLRGTRLPATARQFVRLLLRYPLAPLVVSAAIRLRGIALWLRGLPIVPRVVTNEEKAT</sequence>
<protein>
    <submittedName>
        <fullName evidence="1">DUF1365 domain-containing protein</fullName>
    </submittedName>
</protein>
<gene>
    <name evidence="1" type="ORF">ACFQGD_21755</name>
</gene>
<accession>A0ABW2C371</accession>
<evidence type="ECO:0000313" key="2">
    <source>
        <dbReference type="Proteomes" id="UP001596337"/>
    </source>
</evidence>
<evidence type="ECO:0000313" key="1">
    <source>
        <dbReference type="EMBL" id="MFC6869771.1"/>
    </source>
</evidence>
<comment type="caution">
    <text evidence="1">The sequence shown here is derived from an EMBL/GenBank/DDBJ whole genome shotgun (WGS) entry which is preliminary data.</text>
</comment>
<dbReference type="EMBL" id="JBHSXX010000001">
    <property type="protein sequence ID" value="MFC6869771.1"/>
    <property type="molecule type" value="Genomic_DNA"/>
</dbReference>